<dbReference type="InterPro" id="IPR046235">
    <property type="entry name" value="DUF6268"/>
</dbReference>
<organism evidence="3 4">
    <name type="scientific">Iodobacter arcticus</name>
    <dbReference type="NCBI Taxonomy" id="590593"/>
    <lineage>
        <taxon>Bacteria</taxon>
        <taxon>Pseudomonadati</taxon>
        <taxon>Pseudomonadota</taxon>
        <taxon>Betaproteobacteria</taxon>
        <taxon>Neisseriales</taxon>
        <taxon>Chitinibacteraceae</taxon>
        <taxon>Iodobacter</taxon>
    </lineage>
</organism>
<dbReference type="RefSeq" id="WP_380186963.1">
    <property type="nucleotide sequence ID" value="NZ_JBHTBQ010000010.1"/>
</dbReference>
<sequence>MLKSSLLTLLLASIGFAHAGTNIDMTIAPLGTPKFDFDRGGKGRLESLQASFGINHDLNQQHNVGLNIQLARESWEFEQSPWKVAEPWKQLERVTFSVPYRYRTDSGWTFAVAADASNSKEKNAEAKESWIYGMNAYVAKTVSPTLLFGVGAGVYRQLEKTTGFPFLIIDWKITPNLTLANPFTVGPVGPAGLELSWAFTPQFDVGVGGAMRQFQYRLAKSNPLAPDGVLEEQYAPVFLHAAYKFHPSWRVDAYTGVAAGGKFTILDSNGNELSSEKAKKMPFFGFALNGRF</sequence>
<protein>
    <submittedName>
        <fullName evidence="3">DUF6268 family outer membrane beta-barrel protein</fullName>
    </submittedName>
</protein>
<proteinExistence type="predicted"/>
<feature type="domain" description="DUF6268" evidence="2">
    <location>
        <begin position="91"/>
        <end position="278"/>
    </location>
</feature>
<dbReference type="Pfam" id="PF19783">
    <property type="entry name" value="DUF6268"/>
    <property type="match status" value="1"/>
</dbReference>
<dbReference type="EMBL" id="JBHTBQ010000010">
    <property type="protein sequence ID" value="MFC7419470.1"/>
    <property type="molecule type" value="Genomic_DNA"/>
</dbReference>
<gene>
    <name evidence="3" type="ORF">ACFQNF_06215</name>
</gene>
<comment type="caution">
    <text evidence="3">The sequence shown here is derived from an EMBL/GenBank/DDBJ whole genome shotgun (WGS) entry which is preliminary data.</text>
</comment>
<evidence type="ECO:0000313" key="4">
    <source>
        <dbReference type="Proteomes" id="UP001596473"/>
    </source>
</evidence>
<feature type="signal peptide" evidence="1">
    <location>
        <begin position="1"/>
        <end position="19"/>
    </location>
</feature>
<reference evidence="4" key="1">
    <citation type="journal article" date="2019" name="Int. J. Syst. Evol. Microbiol.">
        <title>The Global Catalogue of Microorganisms (GCM) 10K type strain sequencing project: providing services to taxonomists for standard genome sequencing and annotation.</title>
        <authorList>
            <consortium name="The Broad Institute Genomics Platform"/>
            <consortium name="The Broad Institute Genome Sequencing Center for Infectious Disease"/>
            <person name="Wu L."/>
            <person name="Ma J."/>
        </authorList>
    </citation>
    <scope>NUCLEOTIDE SEQUENCE [LARGE SCALE GENOMIC DNA]</scope>
    <source>
        <strain evidence="4">CCUG 62945</strain>
    </source>
</reference>
<keyword evidence="1" id="KW-0732">Signal</keyword>
<accession>A0ABW2QVA8</accession>
<feature type="chain" id="PRO_5045968245" evidence="1">
    <location>
        <begin position="20"/>
        <end position="292"/>
    </location>
</feature>
<keyword evidence="4" id="KW-1185">Reference proteome</keyword>
<evidence type="ECO:0000256" key="1">
    <source>
        <dbReference type="SAM" id="SignalP"/>
    </source>
</evidence>
<dbReference type="Proteomes" id="UP001596473">
    <property type="component" value="Unassembled WGS sequence"/>
</dbReference>
<evidence type="ECO:0000313" key="3">
    <source>
        <dbReference type="EMBL" id="MFC7419470.1"/>
    </source>
</evidence>
<name>A0ABW2QVA8_9NEIS</name>
<evidence type="ECO:0000259" key="2">
    <source>
        <dbReference type="Pfam" id="PF19783"/>
    </source>
</evidence>